<gene>
    <name evidence="1" type="ORF">MLD38_008520</name>
</gene>
<evidence type="ECO:0000313" key="2">
    <source>
        <dbReference type="Proteomes" id="UP001057402"/>
    </source>
</evidence>
<comment type="caution">
    <text evidence="1">The sequence shown here is derived from an EMBL/GenBank/DDBJ whole genome shotgun (WGS) entry which is preliminary data.</text>
</comment>
<sequence>MTESSRGRVTISIGRGGRQVIRRAGSGLDRSDEQSLLLVGTKRSLRDRLGGDTESSMTRNGPVDSKRQRGEIPFSSRDSNGVGADIHLGQDDLRYKLMRKNASRRSDMDLREKLDRTAHSSMKVLHTQRHMPERKQSSSIARIPPSRVINKSPREDPLGSSSYVYRSRDLGRIRQQSPERMAATSRGLSLSRSREDMQRVSAMRSSDDARSISYMRKEMLEPPRPDGANAVDMRNPSHPTANFRPPQAGLWQIPPTQSTILQRSPFTVNEHQSVDGLLQALGLGKYAILLKAEEVDMTVLKQMGESDLKEIGIPMGPRKKILLALAPGSKRQQ</sequence>
<protein>
    <submittedName>
        <fullName evidence="1">Uncharacterized protein</fullName>
    </submittedName>
</protein>
<proteinExistence type="predicted"/>
<keyword evidence="2" id="KW-1185">Reference proteome</keyword>
<organism evidence="1 2">
    <name type="scientific">Melastoma candidum</name>
    <dbReference type="NCBI Taxonomy" id="119954"/>
    <lineage>
        <taxon>Eukaryota</taxon>
        <taxon>Viridiplantae</taxon>
        <taxon>Streptophyta</taxon>
        <taxon>Embryophyta</taxon>
        <taxon>Tracheophyta</taxon>
        <taxon>Spermatophyta</taxon>
        <taxon>Magnoliopsida</taxon>
        <taxon>eudicotyledons</taxon>
        <taxon>Gunneridae</taxon>
        <taxon>Pentapetalae</taxon>
        <taxon>rosids</taxon>
        <taxon>malvids</taxon>
        <taxon>Myrtales</taxon>
        <taxon>Melastomataceae</taxon>
        <taxon>Melastomatoideae</taxon>
        <taxon>Melastomateae</taxon>
        <taxon>Melastoma</taxon>
    </lineage>
</organism>
<name>A0ACB9RUJ7_9MYRT</name>
<dbReference type="Proteomes" id="UP001057402">
    <property type="component" value="Chromosome 3"/>
</dbReference>
<accession>A0ACB9RUJ7</accession>
<reference evidence="2" key="1">
    <citation type="journal article" date="2023" name="Front. Plant Sci.">
        <title>Chromosomal-level genome assembly of Melastoma candidum provides insights into trichome evolution.</title>
        <authorList>
            <person name="Zhong Y."/>
            <person name="Wu W."/>
            <person name="Sun C."/>
            <person name="Zou P."/>
            <person name="Liu Y."/>
            <person name="Dai S."/>
            <person name="Zhou R."/>
        </authorList>
    </citation>
    <scope>NUCLEOTIDE SEQUENCE [LARGE SCALE GENOMIC DNA]</scope>
</reference>
<dbReference type="EMBL" id="CM042882">
    <property type="protein sequence ID" value="KAI4382570.1"/>
    <property type="molecule type" value="Genomic_DNA"/>
</dbReference>
<evidence type="ECO:0000313" key="1">
    <source>
        <dbReference type="EMBL" id="KAI4382570.1"/>
    </source>
</evidence>